<feature type="compositionally biased region" description="Basic residues" evidence="1">
    <location>
        <begin position="533"/>
        <end position="543"/>
    </location>
</feature>
<dbReference type="AlphaFoldDB" id="A0A4Q4T8F5"/>
<dbReference type="EMBL" id="QJNU01000300">
    <property type="protein sequence ID" value="RYP02805.1"/>
    <property type="molecule type" value="Genomic_DNA"/>
</dbReference>
<feature type="compositionally biased region" description="Polar residues" evidence="1">
    <location>
        <begin position="227"/>
        <end position="237"/>
    </location>
</feature>
<organism evidence="2 3">
    <name type="scientific">Monosporascus ibericus</name>
    <dbReference type="NCBI Taxonomy" id="155417"/>
    <lineage>
        <taxon>Eukaryota</taxon>
        <taxon>Fungi</taxon>
        <taxon>Dikarya</taxon>
        <taxon>Ascomycota</taxon>
        <taxon>Pezizomycotina</taxon>
        <taxon>Sordariomycetes</taxon>
        <taxon>Xylariomycetidae</taxon>
        <taxon>Xylariales</taxon>
        <taxon>Xylariales incertae sedis</taxon>
        <taxon>Monosporascus</taxon>
    </lineage>
</organism>
<feature type="region of interest" description="Disordered" evidence="1">
    <location>
        <begin position="56"/>
        <end position="76"/>
    </location>
</feature>
<reference evidence="2 3" key="1">
    <citation type="submission" date="2018-06" db="EMBL/GenBank/DDBJ databases">
        <title>Complete Genomes of Monosporascus.</title>
        <authorList>
            <person name="Robinson A.J."/>
            <person name="Natvig D.O."/>
        </authorList>
    </citation>
    <scope>NUCLEOTIDE SEQUENCE [LARGE SCALE GENOMIC DNA]</scope>
    <source>
        <strain evidence="2 3">CBS 110550</strain>
    </source>
</reference>
<name>A0A4Q4T8F5_9PEZI</name>
<dbReference type="Proteomes" id="UP000293360">
    <property type="component" value="Unassembled WGS sequence"/>
</dbReference>
<accession>A0A4Q4T8F5</accession>
<evidence type="ECO:0000313" key="2">
    <source>
        <dbReference type="EMBL" id="RYP02805.1"/>
    </source>
</evidence>
<protein>
    <submittedName>
        <fullName evidence="2">Uncharacterized protein</fullName>
    </submittedName>
</protein>
<feature type="compositionally biased region" description="Polar residues" evidence="1">
    <location>
        <begin position="57"/>
        <end position="68"/>
    </location>
</feature>
<keyword evidence="3" id="KW-1185">Reference proteome</keyword>
<feature type="compositionally biased region" description="Low complexity" evidence="1">
    <location>
        <begin position="419"/>
        <end position="432"/>
    </location>
</feature>
<feature type="region of interest" description="Disordered" evidence="1">
    <location>
        <begin position="516"/>
        <end position="632"/>
    </location>
</feature>
<feature type="compositionally biased region" description="Basic and acidic residues" evidence="1">
    <location>
        <begin position="516"/>
        <end position="532"/>
    </location>
</feature>
<feature type="region of interest" description="Disordered" evidence="1">
    <location>
        <begin position="171"/>
        <end position="326"/>
    </location>
</feature>
<feature type="compositionally biased region" description="Polar residues" evidence="1">
    <location>
        <begin position="266"/>
        <end position="276"/>
    </location>
</feature>
<feature type="compositionally biased region" description="Polar residues" evidence="1">
    <location>
        <begin position="187"/>
        <end position="202"/>
    </location>
</feature>
<evidence type="ECO:0000313" key="3">
    <source>
        <dbReference type="Proteomes" id="UP000293360"/>
    </source>
</evidence>
<sequence>MAGDGTPFRIQYFSIDTSLDQIIPWLLNALPTMSPLIVGFGVAVWLTVTRYRPRTGYSDNMSPDSASSLFPDRPIRPLPKRRLRERLSPDVADTIKYPPAAQNITPLFAYPYNSKEDFALLGTGSSAILSRENIGEHDQETGLRRNGLGGELHDNSLIGQARRALVSRPFQDPQGNAYRTPQRPAQARQNAVQPPPSTTSSADGYESFENTNNKKKRKIPTAGETVLSGTHVLNDSSALGMPSPPTTSDEGSGELTGAVPAPYYQSGGTPATNPQGISGPGRGRYGRARNGRSPLRTLPDPNGTWSGRTPKLRGPGQYPSPPRENAGIISNAIATAEKLPMPQGQENISLLQQQTSTKASPTPASQFTFTFDSQNPVSWPGSDPAPSRLPGANPFQPPPPPGIYRHSNSGTNHRAAPVHMSSMSSTRSAATHQGSMAPDARSAQGGASPERGAKPKRRGNSLTRAARERRRHTQYQNYLHPPTAEEYWVCEFCEYERIFGHPPQALIRQYEIKDRTERQKRAEQKKSLEKAKSKSRKAKKGKGASKNNGANPDRAPVPNDEAEEAVPEFMGDGYYHDDVPADDYADDAPPAHPPYFASQEWVPPTGIPSRPSPSTQPRGFSGGTQAKHCTCA</sequence>
<proteinExistence type="predicted"/>
<feature type="region of interest" description="Disordered" evidence="1">
    <location>
        <begin position="339"/>
        <end position="480"/>
    </location>
</feature>
<dbReference type="STRING" id="155417.A0A4Q4T8F5"/>
<feature type="compositionally biased region" description="Polar residues" evidence="1">
    <location>
        <begin position="344"/>
        <end position="377"/>
    </location>
</feature>
<comment type="caution">
    <text evidence="2">The sequence shown here is derived from an EMBL/GenBank/DDBJ whole genome shotgun (WGS) entry which is preliminary data.</text>
</comment>
<evidence type="ECO:0000256" key="1">
    <source>
        <dbReference type="SAM" id="MobiDB-lite"/>
    </source>
</evidence>
<gene>
    <name evidence="2" type="ORF">DL764_005601</name>
</gene>
<dbReference type="OrthoDB" id="4174342at2759"/>